<evidence type="ECO:0000256" key="1">
    <source>
        <dbReference type="ARBA" id="ARBA00004651"/>
    </source>
</evidence>
<protein>
    <submittedName>
        <fullName evidence="10">SLC13 family permease</fullName>
    </submittedName>
</protein>
<evidence type="ECO:0000256" key="2">
    <source>
        <dbReference type="ARBA" id="ARBA00009843"/>
    </source>
</evidence>
<gene>
    <name evidence="10" type="ORF">DSAG12_00943</name>
</gene>
<keyword evidence="7 8" id="KW-0472">Membrane</keyword>
<dbReference type="InterPro" id="IPR004680">
    <property type="entry name" value="Cit_transptr-like_dom"/>
</dbReference>
<feature type="transmembrane region" description="Helical" evidence="8">
    <location>
        <begin position="54"/>
        <end position="76"/>
    </location>
</feature>
<feature type="transmembrane region" description="Helical" evidence="8">
    <location>
        <begin position="319"/>
        <end position="346"/>
    </location>
</feature>
<feature type="transmembrane region" description="Helical" evidence="8">
    <location>
        <begin position="101"/>
        <end position="129"/>
    </location>
</feature>
<dbReference type="GeneID" id="41328942"/>
<dbReference type="AlphaFoldDB" id="A0A5B9D8M5"/>
<dbReference type="PRINTS" id="PR00758">
    <property type="entry name" value="ARSENICPUMP"/>
</dbReference>
<feature type="transmembrane region" description="Helical" evidence="8">
    <location>
        <begin position="178"/>
        <end position="198"/>
    </location>
</feature>
<name>A0A5B9D8M5_9ARCH</name>
<dbReference type="PANTHER" id="PTHR43568">
    <property type="entry name" value="P PROTEIN"/>
    <property type="match status" value="1"/>
</dbReference>
<evidence type="ECO:0000313" key="11">
    <source>
        <dbReference type="Proteomes" id="UP000321408"/>
    </source>
</evidence>
<proteinExistence type="inferred from homology"/>
<evidence type="ECO:0000259" key="9">
    <source>
        <dbReference type="Pfam" id="PF03600"/>
    </source>
</evidence>
<keyword evidence="6 8" id="KW-1133">Transmembrane helix</keyword>
<evidence type="ECO:0000256" key="4">
    <source>
        <dbReference type="ARBA" id="ARBA00022475"/>
    </source>
</evidence>
<feature type="domain" description="Citrate transporter-like" evidence="9">
    <location>
        <begin position="19"/>
        <end position="370"/>
    </location>
</feature>
<evidence type="ECO:0000256" key="5">
    <source>
        <dbReference type="ARBA" id="ARBA00022692"/>
    </source>
</evidence>
<keyword evidence="3" id="KW-0813">Transport</keyword>
<dbReference type="RefSeq" id="WP_147662043.1">
    <property type="nucleotide sequence ID" value="NZ_CP042905.2"/>
</dbReference>
<keyword evidence="5 8" id="KW-0812">Transmembrane</keyword>
<feature type="transmembrane region" description="Helical" evidence="8">
    <location>
        <begin position="28"/>
        <end position="47"/>
    </location>
</feature>
<sequence>MVQIIPIILLLILFVGIMVVFSQEKLDYVGFSLLAAFISVVVTIIYFPDSNFNTFLAFIEFDPIIFIISMQVIIMISEKHKIFQWIALKTLRFTKGNHRKFFYLICIISSLSASIIADITVAIIFIPLVIRACKILKINPAPFLFGISFTINIGSLYTPFSSSENILIGAAFSLDLQWFLSKFSLYVFPMLILTLVVLDFTMLRKIKAPTEQQKEILLEIMDPNLVIVNKTQFILNSLYLGAIIIGFLFPINAWVVSSLGAILISIFNKEQISDNLAKIDWKIIFFFISLFLMIGCMQIAGIFQIVAGWTTSIFSDNDLISAIILLFSIGILSGFLAQVPTAIVFISLLKNLYGFEVGAVPDLILMAFLLGINLGSNFLPQGAACDLMALNLAKKNGVKAFNYKSLLKNGSLITLFHLFFSVIYLSIFYLFML</sequence>
<feature type="transmembrane region" description="Helical" evidence="8">
    <location>
        <begin position="141"/>
        <end position="158"/>
    </location>
</feature>
<evidence type="ECO:0000256" key="6">
    <source>
        <dbReference type="ARBA" id="ARBA00022989"/>
    </source>
</evidence>
<keyword evidence="11" id="KW-1185">Reference proteome</keyword>
<evidence type="ECO:0000313" key="10">
    <source>
        <dbReference type="EMBL" id="QEE15120.1"/>
    </source>
</evidence>
<comment type="subcellular location">
    <subcellularLocation>
        <location evidence="1">Cell membrane</location>
        <topology evidence="1">Multi-pass membrane protein</topology>
    </subcellularLocation>
</comment>
<dbReference type="Pfam" id="PF03600">
    <property type="entry name" value="CitMHS"/>
    <property type="match status" value="1"/>
</dbReference>
<dbReference type="InterPro" id="IPR000802">
    <property type="entry name" value="Arsenical_pump_ArsB"/>
</dbReference>
<evidence type="ECO:0000256" key="8">
    <source>
        <dbReference type="SAM" id="Phobius"/>
    </source>
</evidence>
<evidence type="ECO:0000256" key="3">
    <source>
        <dbReference type="ARBA" id="ARBA00022448"/>
    </source>
</evidence>
<dbReference type="GO" id="GO:0005886">
    <property type="term" value="C:plasma membrane"/>
    <property type="evidence" value="ECO:0007669"/>
    <property type="project" value="UniProtKB-SubCell"/>
</dbReference>
<dbReference type="Proteomes" id="UP000321408">
    <property type="component" value="Chromosome"/>
</dbReference>
<reference evidence="10 11" key="1">
    <citation type="journal article" date="2020" name="Nature">
        <title>Isolation of an archaeon at the prokaryote-eukaryote interface.</title>
        <authorList>
            <person name="Imachi H."/>
            <person name="Nobu M.K."/>
            <person name="Nakahara N."/>
            <person name="Morono Y."/>
            <person name="Ogawara M."/>
            <person name="Takaki Y."/>
            <person name="Takano Y."/>
            <person name="Uematsu K."/>
            <person name="Ikuta T."/>
            <person name="Ito M."/>
            <person name="Matsui Y."/>
            <person name="Miyazaki M."/>
            <person name="Murata K."/>
            <person name="Saito Y."/>
            <person name="Sakai S."/>
            <person name="Song C."/>
            <person name="Tasumi E."/>
            <person name="Yamanaka Y."/>
            <person name="Yamaguchi T."/>
            <person name="Kamagata Y."/>
            <person name="Tamaki H."/>
            <person name="Takai K."/>
        </authorList>
    </citation>
    <scope>NUCLEOTIDE SEQUENCE [LARGE SCALE GENOMIC DNA]</scope>
    <source>
        <strain evidence="10 11">MK-D1</strain>
    </source>
</reference>
<feature type="transmembrane region" description="Helical" evidence="8">
    <location>
        <begin position="284"/>
        <end position="307"/>
    </location>
</feature>
<feature type="transmembrane region" description="Helical" evidence="8">
    <location>
        <begin position="352"/>
        <end position="372"/>
    </location>
</feature>
<dbReference type="EMBL" id="CP042905">
    <property type="protein sequence ID" value="QEE15120.1"/>
    <property type="molecule type" value="Genomic_DNA"/>
</dbReference>
<dbReference type="GO" id="GO:0015105">
    <property type="term" value="F:arsenite transmembrane transporter activity"/>
    <property type="evidence" value="ECO:0007669"/>
    <property type="project" value="InterPro"/>
</dbReference>
<feature type="transmembrane region" description="Helical" evidence="8">
    <location>
        <begin position="5"/>
        <end position="22"/>
    </location>
</feature>
<feature type="transmembrane region" description="Helical" evidence="8">
    <location>
        <begin position="238"/>
        <end position="264"/>
    </location>
</feature>
<dbReference type="KEGG" id="psyt:DSAG12_00943"/>
<feature type="transmembrane region" description="Helical" evidence="8">
    <location>
        <begin position="412"/>
        <end position="432"/>
    </location>
</feature>
<keyword evidence="4" id="KW-1003">Cell membrane</keyword>
<comment type="similarity">
    <text evidence="2">Belongs to the CitM (TC 2.A.11) transporter family.</text>
</comment>
<reference evidence="10 11" key="2">
    <citation type="journal article" date="2024" name="Int. J. Syst. Evol. Microbiol.">
        <title>Promethearchaeum syntrophicum gen. nov., sp. nov., an anaerobic, obligately syntrophic archaeon, the first isolate of the lineage 'Asgard' archaea, and proposal of the new archaeal phylum Promethearchaeota phyl. nov. and kingdom Promethearchaeati regn. nov.</title>
        <authorList>
            <person name="Imachi H."/>
            <person name="Nobu M.K."/>
            <person name="Kato S."/>
            <person name="Takaki Y."/>
            <person name="Miyazaki M."/>
            <person name="Miyata M."/>
            <person name="Ogawara M."/>
            <person name="Saito Y."/>
            <person name="Sakai S."/>
            <person name="Tahara Y.O."/>
            <person name="Takano Y."/>
            <person name="Tasumi E."/>
            <person name="Uematsu K."/>
            <person name="Yoshimura T."/>
            <person name="Itoh T."/>
            <person name="Ohkuma M."/>
            <person name="Takai K."/>
        </authorList>
    </citation>
    <scope>NUCLEOTIDE SEQUENCE [LARGE SCALE GENOMIC DNA]</scope>
    <source>
        <strain evidence="10 11">MK-D1</strain>
    </source>
</reference>
<evidence type="ECO:0000256" key="7">
    <source>
        <dbReference type="ARBA" id="ARBA00023136"/>
    </source>
</evidence>
<accession>A0A5B9D8M5</accession>
<dbReference type="InterPro" id="IPR051475">
    <property type="entry name" value="Diverse_Ion_Transporter"/>
</dbReference>
<dbReference type="PANTHER" id="PTHR43568:SF1">
    <property type="entry name" value="P PROTEIN"/>
    <property type="match status" value="1"/>
</dbReference>
<dbReference type="OrthoDB" id="19068at2157"/>
<organism evidence="10 11">
    <name type="scientific">Promethearchaeum syntrophicum</name>
    <dbReference type="NCBI Taxonomy" id="2594042"/>
    <lineage>
        <taxon>Archaea</taxon>
        <taxon>Promethearchaeati</taxon>
        <taxon>Promethearchaeota</taxon>
        <taxon>Promethearchaeia</taxon>
        <taxon>Promethearchaeales</taxon>
        <taxon>Promethearchaeaceae</taxon>
        <taxon>Promethearchaeum</taxon>
    </lineage>
</organism>